<keyword evidence="4" id="KW-1185">Reference proteome</keyword>
<evidence type="ECO:0000259" key="2">
    <source>
        <dbReference type="PROSITE" id="PS51186"/>
    </source>
</evidence>
<keyword evidence="1" id="KW-0046">Antibiotic resistance</keyword>
<protein>
    <submittedName>
        <fullName evidence="3">GNAT family N-acetyltransferase</fullName>
    </submittedName>
</protein>
<gene>
    <name evidence="3" type="ORF">GJU41_12450</name>
</gene>
<feature type="domain" description="N-acetyltransferase" evidence="2">
    <location>
        <begin position="8"/>
        <end position="171"/>
    </location>
</feature>
<dbReference type="GO" id="GO:0016410">
    <property type="term" value="F:N-acyltransferase activity"/>
    <property type="evidence" value="ECO:0007669"/>
    <property type="project" value="TreeGrafter"/>
</dbReference>
<dbReference type="GO" id="GO:0046677">
    <property type="term" value="P:response to antibiotic"/>
    <property type="evidence" value="ECO:0007669"/>
    <property type="project" value="UniProtKB-KW"/>
</dbReference>
<dbReference type="EMBL" id="WKKF01000002">
    <property type="protein sequence ID" value="MRX54785.1"/>
    <property type="molecule type" value="Genomic_DNA"/>
</dbReference>
<sequence length="176" mass="20578">MLVQTDRLSVRKLERKDSVLLAKWFSDNRVLEFYEGRDKPFSLAMAEKKFYDRNSETTRCIIAYDDNPIGYLQFYEISEEERELYGYVDGSVLGMDQFIGEPEFWNRGLGQQVIGAMASCLLVHADRLVMDPLTTNERAIRCYEKCGFQKVKMLPKHVFHENAYRDCWLMSKSSNA</sequence>
<dbReference type="SUPFAM" id="SSF55729">
    <property type="entry name" value="Acyl-CoA N-acyltransferases (Nat)"/>
    <property type="match status" value="1"/>
</dbReference>
<evidence type="ECO:0000256" key="1">
    <source>
        <dbReference type="ARBA" id="ARBA00023251"/>
    </source>
</evidence>
<dbReference type="AlphaFoldDB" id="A0A6I2M8X6"/>
<dbReference type="Gene3D" id="3.40.630.30">
    <property type="match status" value="1"/>
</dbReference>
<dbReference type="Proteomes" id="UP000441585">
    <property type="component" value="Unassembled WGS sequence"/>
</dbReference>
<proteinExistence type="predicted"/>
<dbReference type="Pfam" id="PF13523">
    <property type="entry name" value="Acetyltransf_8"/>
    <property type="match status" value="1"/>
</dbReference>
<organism evidence="3 4">
    <name type="scientific">Metabacillus idriensis</name>
    <dbReference type="NCBI Taxonomy" id="324768"/>
    <lineage>
        <taxon>Bacteria</taxon>
        <taxon>Bacillati</taxon>
        <taxon>Bacillota</taxon>
        <taxon>Bacilli</taxon>
        <taxon>Bacillales</taxon>
        <taxon>Bacillaceae</taxon>
        <taxon>Metabacillus</taxon>
    </lineage>
</organism>
<evidence type="ECO:0000313" key="4">
    <source>
        <dbReference type="Proteomes" id="UP000441585"/>
    </source>
</evidence>
<dbReference type="InterPro" id="IPR016181">
    <property type="entry name" value="Acyl_CoA_acyltransferase"/>
</dbReference>
<dbReference type="RefSeq" id="WP_154318743.1">
    <property type="nucleotide sequence ID" value="NZ_CAJGAA010000002.1"/>
</dbReference>
<dbReference type="PANTHER" id="PTHR31438">
    <property type="entry name" value="LYSINE N-ACYLTRANSFERASE C17G9.06C-RELATED"/>
    <property type="match status" value="1"/>
</dbReference>
<dbReference type="PROSITE" id="PS51186">
    <property type="entry name" value="GNAT"/>
    <property type="match status" value="1"/>
</dbReference>
<accession>A0A6I2M8X6</accession>
<comment type="caution">
    <text evidence="3">The sequence shown here is derived from an EMBL/GenBank/DDBJ whole genome shotgun (WGS) entry which is preliminary data.</text>
</comment>
<dbReference type="PANTHER" id="PTHR31438:SF1">
    <property type="entry name" value="LYSINE N-ACYLTRANSFERASE C17G9.06C-RELATED"/>
    <property type="match status" value="1"/>
</dbReference>
<reference evidence="3 4" key="1">
    <citation type="submission" date="2019-11" db="EMBL/GenBank/DDBJ databases">
        <title>Bacillus idriensis genome.</title>
        <authorList>
            <person name="Konopka E.N."/>
            <person name="Newman J.D."/>
        </authorList>
    </citation>
    <scope>NUCLEOTIDE SEQUENCE [LARGE SCALE GENOMIC DNA]</scope>
    <source>
        <strain evidence="3 4">DSM 19097</strain>
    </source>
</reference>
<evidence type="ECO:0000313" key="3">
    <source>
        <dbReference type="EMBL" id="MRX54785.1"/>
    </source>
</evidence>
<dbReference type="InterPro" id="IPR000182">
    <property type="entry name" value="GNAT_dom"/>
</dbReference>
<name>A0A6I2M8X6_9BACI</name>
<keyword evidence="3" id="KW-0808">Transferase</keyword>